<organism evidence="4 5">
    <name type="scientific">Sporocytophaga myxococcoides</name>
    <dbReference type="NCBI Taxonomy" id="153721"/>
    <lineage>
        <taxon>Bacteria</taxon>
        <taxon>Pseudomonadati</taxon>
        <taxon>Bacteroidota</taxon>
        <taxon>Cytophagia</taxon>
        <taxon>Cytophagales</taxon>
        <taxon>Cytophagaceae</taxon>
        <taxon>Sporocytophaga</taxon>
    </lineage>
</organism>
<dbReference type="Pfam" id="PF00534">
    <property type="entry name" value="Glycos_transf_1"/>
    <property type="match status" value="1"/>
</dbReference>
<dbReference type="PANTHER" id="PTHR46401:SF2">
    <property type="entry name" value="GLYCOSYLTRANSFERASE WBBK-RELATED"/>
    <property type="match status" value="1"/>
</dbReference>
<proteinExistence type="predicted"/>
<dbReference type="Proteomes" id="UP000030185">
    <property type="component" value="Unassembled WGS sequence"/>
</dbReference>
<gene>
    <name evidence="4" type="ORF">MYP_1644</name>
</gene>
<dbReference type="InterPro" id="IPR001296">
    <property type="entry name" value="Glyco_trans_1"/>
</dbReference>
<dbReference type="EMBL" id="BBLT01000003">
    <property type="protein sequence ID" value="GAL84416.1"/>
    <property type="molecule type" value="Genomic_DNA"/>
</dbReference>
<dbReference type="OrthoDB" id="9811902at2"/>
<dbReference type="CDD" id="cd03794">
    <property type="entry name" value="GT4_WbuB-like"/>
    <property type="match status" value="1"/>
</dbReference>
<dbReference type="AlphaFoldDB" id="A0A098LBW6"/>
<evidence type="ECO:0000259" key="2">
    <source>
        <dbReference type="Pfam" id="PF00534"/>
    </source>
</evidence>
<dbReference type="GO" id="GO:0009103">
    <property type="term" value="P:lipopolysaccharide biosynthetic process"/>
    <property type="evidence" value="ECO:0007669"/>
    <property type="project" value="TreeGrafter"/>
</dbReference>
<dbReference type="RefSeq" id="WP_045461337.1">
    <property type="nucleotide sequence ID" value="NZ_BBLT01000003.1"/>
</dbReference>
<protein>
    <submittedName>
        <fullName evidence="4">A-glycosyltransferase</fullName>
    </submittedName>
</protein>
<keyword evidence="5" id="KW-1185">Reference proteome</keyword>
<name>A0A098LBW6_9BACT</name>
<dbReference type="InterPro" id="IPR028098">
    <property type="entry name" value="Glyco_trans_4-like_N"/>
</dbReference>
<evidence type="ECO:0000313" key="5">
    <source>
        <dbReference type="Proteomes" id="UP000030185"/>
    </source>
</evidence>
<dbReference type="Gene3D" id="3.40.50.2000">
    <property type="entry name" value="Glycogen Phosphorylase B"/>
    <property type="match status" value="2"/>
</dbReference>
<feature type="domain" description="Glycosyl transferase family 1" evidence="2">
    <location>
        <begin position="198"/>
        <end position="369"/>
    </location>
</feature>
<comment type="caution">
    <text evidence="4">The sequence shown here is derived from an EMBL/GenBank/DDBJ whole genome shotgun (WGS) entry which is preliminary data.</text>
</comment>
<accession>A0A098LBW6</accession>
<dbReference type="STRING" id="153721.MYP_1644"/>
<dbReference type="eggNOG" id="COG0438">
    <property type="taxonomic scope" value="Bacteria"/>
</dbReference>
<reference evidence="4 5" key="1">
    <citation type="submission" date="2014-09" db="EMBL/GenBank/DDBJ databases">
        <title>Sporocytophaga myxococcoides PG-01 genome sequencing.</title>
        <authorList>
            <person name="Liu L."/>
            <person name="Gao P.J."/>
            <person name="Chen G.J."/>
            <person name="Wang L.S."/>
        </authorList>
    </citation>
    <scope>NUCLEOTIDE SEQUENCE [LARGE SCALE GENOMIC DNA]</scope>
    <source>
        <strain evidence="4 5">PG-01</strain>
    </source>
</reference>
<keyword evidence="1 4" id="KW-0808">Transferase</keyword>
<evidence type="ECO:0000259" key="3">
    <source>
        <dbReference type="Pfam" id="PF13579"/>
    </source>
</evidence>
<dbReference type="GO" id="GO:0016757">
    <property type="term" value="F:glycosyltransferase activity"/>
    <property type="evidence" value="ECO:0007669"/>
    <property type="project" value="InterPro"/>
</dbReference>
<dbReference type="PANTHER" id="PTHR46401">
    <property type="entry name" value="GLYCOSYLTRANSFERASE WBBK-RELATED"/>
    <property type="match status" value="1"/>
</dbReference>
<evidence type="ECO:0000313" key="4">
    <source>
        <dbReference type="EMBL" id="GAL84416.1"/>
    </source>
</evidence>
<evidence type="ECO:0000256" key="1">
    <source>
        <dbReference type="ARBA" id="ARBA00022679"/>
    </source>
</evidence>
<feature type="domain" description="Glycosyltransferase subfamily 4-like N-terminal" evidence="3">
    <location>
        <begin position="16"/>
        <end position="186"/>
    </location>
</feature>
<sequence length="390" mass="44668">MRILYIHQYFKTPQEGGAIRSWHLANALADDAHEVLVISSHNKKSGLRHFGNVKVHYVKVAYDNSFSYGKRIRAFVSFSYKALRIIMSEKRPDLLFATSTPLTVGILALVIKKLKGIPYIFEVRDLWPLVPEEMGIFKNKSIIKTAYFFEKKIYKNADRIIALSPPIETYISTRINDKKKVVCIPNFSDCEYFVPHKNTYSDKYPLVNGKFVIGYFGAAGKANDLLRLAEAAAYFKNAGIRKVVFLVISSGAELFEIQRYAFGHDLDNIIFSDFQDKEKIREALSLCDASYVSYADFPSLWTGSPNKFFDGIASGKLIILNFEGWIKAIVEEYDCGIYYDRNKPEQLWEKLEPFLNNSGLLEKAQVNSRRLALEKFSKKDLVAKFLTLFK</sequence>
<dbReference type="SUPFAM" id="SSF53756">
    <property type="entry name" value="UDP-Glycosyltransferase/glycogen phosphorylase"/>
    <property type="match status" value="1"/>
</dbReference>
<dbReference type="Pfam" id="PF13579">
    <property type="entry name" value="Glyco_trans_4_4"/>
    <property type="match status" value="1"/>
</dbReference>